<sequence length="92" mass="10175">MEVIGEDLRVWQDGGPNRHRGRWAGRHVNIPRRALPGLLLRVRRDLVGFLDALAGWAERSGLGQRGSALVKAVDQNFAVTVPLELPAGQSNW</sequence>
<dbReference type="Proteomes" id="UP000271548">
    <property type="component" value="Unassembled WGS sequence"/>
</dbReference>
<reference evidence="1 2" key="1">
    <citation type="submission" date="2018-09" db="EMBL/GenBank/DDBJ databases">
        <title>Micromonospora sp. nov. MS1-9, isolated from a root of Musa sp.</title>
        <authorList>
            <person name="Kuncharoen N."/>
            <person name="Kudo T."/>
            <person name="Ohkuma M."/>
            <person name="Yuki M."/>
            <person name="Tanasupawat S."/>
        </authorList>
    </citation>
    <scope>NUCLEOTIDE SEQUENCE [LARGE SCALE GENOMIC DNA]</scope>
    <source>
        <strain evidence="1 2">NGC1-4</strain>
    </source>
</reference>
<comment type="caution">
    <text evidence="1">The sequence shown here is derived from an EMBL/GenBank/DDBJ whole genome shotgun (WGS) entry which is preliminary data.</text>
</comment>
<evidence type="ECO:0000313" key="1">
    <source>
        <dbReference type="EMBL" id="RKN22623.1"/>
    </source>
</evidence>
<proteinExistence type="predicted"/>
<gene>
    <name evidence="1" type="ORF">D7147_05230</name>
</gene>
<accession>A0ABX9RIZ1</accession>
<keyword evidence="2" id="KW-1185">Reference proteome</keyword>
<dbReference type="EMBL" id="RAZS01000002">
    <property type="protein sequence ID" value="RKN22623.1"/>
    <property type="molecule type" value="Genomic_DNA"/>
</dbReference>
<name>A0ABX9RIZ1_9ACTN</name>
<evidence type="ECO:0000313" key="2">
    <source>
        <dbReference type="Proteomes" id="UP000271548"/>
    </source>
</evidence>
<protein>
    <submittedName>
        <fullName evidence="1">Uncharacterized protein</fullName>
    </submittedName>
</protein>
<organism evidence="1 2">
    <name type="scientific">Micromonospora musae</name>
    <dbReference type="NCBI Taxonomy" id="1894970"/>
    <lineage>
        <taxon>Bacteria</taxon>
        <taxon>Bacillati</taxon>
        <taxon>Actinomycetota</taxon>
        <taxon>Actinomycetes</taxon>
        <taxon>Micromonosporales</taxon>
        <taxon>Micromonosporaceae</taxon>
        <taxon>Micromonospora</taxon>
    </lineage>
</organism>